<dbReference type="STRING" id="443156.SAMN04489867_0822"/>
<dbReference type="Proteomes" id="UP000199077">
    <property type="component" value="Chromosome I"/>
</dbReference>
<sequence length="110" mass="12545">MPPPESHGWQVPAVSWLLDFCPSEYRLYAGWRRQPVALAWMTTRHIDSQLVAMRQAYREVRVELGDHLTSEGLAQVLADLETEGVRLLAARRSAGLVYDALQGKRYVPRL</sequence>
<proteinExistence type="predicted"/>
<evidence type="ECO:0000313" key="2">
    <source>
        <dbReference type="Proteomes" id="UP000199077"/>
    </source>
</evidence>
<protein>
    <submittedName>
        <fullName evidence="1">Uncharacterized protein</fullName>
    </submittedName>
</protein>
<keyword evidence="2" id="KW-1185">Reference proteome</keyword>
<reference evidence="2" key="1">
    <citation type="submission" date="2016-10" db="EMBL/GenBank/DDBJ databases">
        <authorList>
            <person name="Varghese N."/>
            <person name="Submissions S."/>
        </authorList>
    </citation>
    <scope>NUCLEOTIDE SEQUENCE [LARGE SCALE GENOMIC DNA]</scope>
    <source>
        <strain evidence="2">DSM 22329</strain>
    </source>
</reference>
<gene>
    <name evidence="1" type="ORF">SAMN04489867_0822</name>
</gene>
<organism evidence="1 2">
    <name type="scientific">Pedococcus dokdonensis</name>
    <dbReference type="NCBI Taxonomy" id="443156"/>
    <lineage>
        <taxon>Bacteria</taxon>
        <taxon>Bacillati</taxon>
        <taxon>Actinomycetota</taxon>
        <taxon>Actinomycetes</taxon>
        <taxon>Micrococcales</taxon>
        <taxon>Intrasporangiaceae</taxon>
        <taxon>Pedococcus</taxon>
    </lineage>
</organism>
<dbReference type="AlphaFoldDB" id="A0A1H0N4B0"/>
<name>A0A1H0N4B0_9MICO</name>
<accession>A0A1H0N4B0</accession>
<evidence type="ECO:0000313" key="1">
    <source>
        <dbReference type="EMBL" id="SDO87554.1"/>
    </source>
</evidence>
<dbReference type="EMBL" id="LT629711">
    <property type="protein sequence ID" value="SDO87554.1"/>
    <property type="molecule type" value="Genomic_DNA"/>
</dbReference>